<name>A0A7C9TAL3_9PROT</name>
<keyword evidence="1" id="KW-1133">Transmembrane helix</keyword>
<dbReference type="PANTHER" id="PTHR44757">
    <property type="entry name" value="DIGUANYLATE CYCLASE DGCP"/>
    <property type="match status" value="1"/>
</dbReference>
<dbReference type="InterPro" id="IPR000160">
    <property type="entry name" value="GGDEF_dom"/>
</dbReference>
<dbReference type="Gene3D" id="3.20.20.450">
    <property type="entry name" value="EAL domain"/>
    <property type="match status" value="1"/>
</dbReference>
<evidence type="ECO:0000256" key="1">
    <source>
        <dbReference type="SAM" id="Phobius"/>
    </source>
</evidence>
<dbReference type="SMART" id="SM00267">
    <property type="entry name" value="GGDEF"/>
    <property type="match status" value="1"/>
</dbReference>
<dbReference type="Pfam" id="PF00563">
    <property type="entry name" value="EAL"/>
    <property type="match status" value="1"/>
</dbReference>
<protein>
    <submittedName>
        <fullName evidence="4">EAL domain-containing protein</fullName>
    </submittedName>
</protein>
<dbReference type="InterPro" id="IPR001633">
    <property type="entry name" value="EAL_dom"/>
</dbReference>
<dbReference type="Pfam" id="PF00990">
    <property type="entry name" value="GGDEF"/>
    <property type="match status" value="1"/>
</dbReference>
<dbReference type="EMBL" id="JAAFGW010000232">
    <property type="protein sequence ID" value="NDP49241.1"/>
    <property type="molecule type" value="Genomic_DNA"/>
</dbReference>
<dbReference type="SUPFAM" id="SSF141868">
    <property type="entry name" value="EAL domain-like"/>
    <property type="match status" value="1"/>
</dbReference>
<evidence type="ECO:0000259" key="2">
    <source>
        <dbReference type="PROSITE" id="PS50883"/>
    </source>
</evidence>
<accession>A0A7C9TAL3</accession>
<dbReference type="NCBIfam" id="TIGR00254">
    <property type="entry name" value="GGDEF"/>
    <property type="match status" value="1"/>
</dbReference>
<gene>
    <name evidence="4" type="ORF">GZ085_12810</name>
</gene>
<feature type="domain" description="EAL" evidence="2">
    <location>
        <begin position="500"/>
        <end position="752"/>
    </location>
</feature>
<dbReference type="CDD" id="cd01948">
    <property type="entry name" value="EAL"/>
    <property type="match status" value="1"/>
</dbReference>
<dbReference type="InterPro" id="IPR052155">
    <property type="entry name" value="Biofilm_reg_signaling"/>
</dbReference>
<dbReference type="InterPro" id="IPR043128">
    <property type="entry name" value="Rev_trsase/Diguanyl_cyclase"/>
</dbReference>
<sequence>MPKAAPFSRLLRNALLTFLLVGTAALFSYGLYSWQREERDAQENLLTFSSFLASASQAFFDELGNGLAPLGELLDRPELRVSPESLLPYLVTFQNRHPQIRAVAVFAPDGEMLLNTAVKPGEPLPDFRLDPPYLKQLLIDMASPAPYTVGPPEFGKAIKVWRFSVRHVVRGRDGKPKLLVQAAIPLEKSGTFLHQLPVPSGSYIGLLRPNGYQQARFPVADANAAYGQTSSGPVARMIKANPALTEGYFSASSAWLTGDKQWIGAFSRLTDMDLYAYVSVPASTIVDRWWRHNAPILISFLLFFGLFVVIAYRVTRRERMHSSELLEQAQRDALTGLPNRGCLNNVLEANIAASSAGTTPFSILFIDLDRFKGINDTLGHAVGDALLIKVAERIQPLLRQGDVLGRFGGDEFLLVLPGSDESGAILTTRRVSDAFSIPFEINGRALRITPSIGIALYPRHGDDIETLLKHADTAMYESKRLGRNAYTVYADQMGLRVRERLEMEHELRDALQNEAFQIVYQPIVSMRSGEIVAVEALVRWVMPDGRLRSPVEFIQVAEDSGLIIPLGQWVLRTACIQMTRWVSSSLDFRVAVNLSTHQFQDPNLKEKVMTTLKETGLDAARLELEITESAAMLNPEDSITILGELSAMGIRIAIDDFGTGYSSLSYLKRIPADTIKIDKTFVDGLGDPQDATIVRAVIALARALEKDTVAEGIETEAQYDAIQAMGCDTAQGYWISRPIEAAAMTRLLATGTRLVPAFKSIPKGVATWIHLHGKAAE</sequence>
<dbReference type="PANTHER" id="PTHR44757:SF2">
    <property type="entry name" value="BIOFILM ARCHITECTURE MAINTENANCE PROTEIN MBAA"/>
    <property type="match status" value="1"/>
</dbReference>
<evidence type="ECO:0000313" key="4">
    <source>
        <dbReference type="EMBL" id="NDP49241.1"/>
    </source>
</evidence>
<evidence type="ECO:0000313" key="5">
    <source>
        <dbReference type="Proteomes" id="UP000483432"/>
    </source>
</evidence>
<dbReference type="SMART" id="SM00052">
    <property type="entry name" value="EAL"/>
    <property type="match status" value="1"/>
</dbReference>
<dbReference type="SUPFAM" id="SSF55073">
    <property type="entry name" value="Nucleotide cyclase"/>
    <property type="match status" value="1"/>
</dbReference>
<dbReference type="InterPro" id="IPR035919">
    <property type="entry name" value="EAL_sf"/>
</dbReference>
<dbReference type="Gene3D" id="3.30.70.270">
    <property type="match status" value="1"/>
</dbReference>
<organism evidence="4 5">
    <name type="scientific">Sulfuriferula multivorans</name>
    <dbReference type="NCBI Taxonomy" id="1559896"/>
    <lineage>
        <taxon>Bacteria</taxon>
        <taxon>Pseudomonadati</taxon>
        <taxon>Pseudomonadota</taxon>
        <taxon>Betaproteobacteria</taxon>
        <taxon>Nitrosomonadales</taxon>
        <taxon>Sulfuricellaceae</taxon>
        <taxon>Sulfuriferula</taxon>
    </lineage>
</organism>
<feature type="transmembrane region" description="Helical" evidence="1">
    <location>
        <begin position="294"/>
        <end position="314"/>
    </location>
</feature>
<dbReference type="CDD" id="cd01949">
    <property type="entry name" value="GGDEF"/>
    <property type="match status" value="1"/>
</dbReference>
<dbReference type="FunFam" id="3.30.70.270:FF:000001">
    <property type="entry name" value="Diguanylate cyclase domain protein"/>
    <property type="match status" value="1"/>
</dbReference>
<dbReference type="GO" id="GO:0003824">
    <property type="term" value="F:catalytic activity"/>
    <property type="evidence" value="ECO:0007669"/>
    <property type="project" value="UniProtKB-ARBA"/>
</dbReference>
<dbReference type="Gene3D" id="3.30.450.20">
    <property type="entry name" value="PAS domain"/>
    <property type="match status" value="1"/>
</dbReference>
<feature type="domain" description="GGDEF" evidence="3">
    <location>
        <begin position="359"/>
        <end position="491"/>
    </location>
</feature>
<dbReference type="AlphaFoldDB" id="A0A7C9TAL3"/>
<dbReference type="InterPro" id="IPR029787">
    <property type="entry name" value="Nucleotide_cyclase"/>
</dbReference>
<keyword evidence="1" id="KW-0472">Membrane</keyword>
<proteinExistence type="predicted"/>
<dbReference type="PROSITE" id="PS50887">
    <property type="entry name" value="GGDEF"/>
    <property type="match status" value="1"/>
</dbReference>
<keyword evidence="1" id="KW-0812">Transmembrane</keyword>
<evidence type="ECO:0000259" key="3">
    <source>
        <dbReference type="PROSITE" id="PS50887"/>
    </source>
</evidence>
<dbReference type="Proteomes" id="UP000483432">
    <property type="component" value="Unassembled WGS sequence"/>
</dbReference>
<comment type="caution">
    <text evidence="4">The sequence shown here is derived from an EMBL/GenBank/DDBJ whole genome shotgun (WGS) entry which is preliminary data.</text>
</comment>
<reference evidence="4 5" key="1">
    <citation type="submission" date="2019-09" db="EMBL/GenBank/DDBJ databases">
        <title>H2 Metabolism Revealed by Metagenomic Analysis in Subglacial Sediment of East Antarctica.</title>
        <authorList>
            <person name="Yang Z."/>
            <person name="Zhang Y."/>
            <person name="Lv Y."/>
            <person name="Yan W."/>
            <person name="Xiao X."/>
            <person name="Sun B."/>
            <person name="Ma H."/>
        </authorList>
    </citation>
    <scope>NUCLEOTIDE SEQUENCE [LARGE SCALE GENOMIC DNA]</scope>
    <source>
        <strain evidence="4">Bin2_2</strain>
    </source>
</reference>
<dbReference type="PROSITE" id="PS50883">
    <property type="entry name" value="EAL"/>
    <property type="match status" value="1"/>
</dbReference>